<accession>A0A5J9UU51</accession>
<keyword evidence="2" id="KW-1185">Reference proteome</keyword>
<sequence length="73" mass="7930">MGSNRSPGGRRVVARLHSVDSPTKPLNLSWIPVGRKRALMLQGSPSSALLLDGEQAVIQQKRKGTKKLQLENA</sequence>
<dbReference type="Proteomes" id="UP000324897">
    <property type="component" value="Chromosome 2"/>
</dbReference>
<protein>
    <submittedName>
        <fullName evidence="1">Uncharacterized protein</fullName>
    </submittedName>
</protein>
<dbReference type="EMBL" id="RWGY01000013">
    <property type="protein sequence ID" value="TVU27399.1"/>
    <property type="molecule type" value="Genomic_DNA"/>
</dbReference>
<gene>
    <name evidence="1" type="ORF">EJB05_30008</name>
</gene>
<reference evidence="1 2" key="1">
    <citation type="journal article" date="2019" name="Sci. Rep.">
        <title>A high-quality genome of Eragrostis curvula grass provides insights into Poaceae evolution and supports new strategies to enhance forage quality.</title>
        <authorList>
            <person name="Carballo J."/>
            <person name="Santos B.A.C.M."/>
            <person name="Zappacosta D."/>
            <person name="Garbus I."/>
            <person name="Selva J.P."/>
            <person name="Gallo C.A."/>
            <person name="Diaz A."/>
            <person name="Albertini E."/>
            <person name="Caccamo M."/>
            <person name="Echenique V."/>
        </authorList>
    </citation>
    <scope>NUCLEOTIDE SEQUENCE [LARGE SCALE GENOMIC DNA]</scope>
    <source>
        <strain evidence="2">cv. Victoria</strain>
        <tissue evidence="1">Leaf</tissue>
    </source>
</reference>
<dbReference type="AlphaFoldDB" id="A0A5J9UU51"/>
<organism evidence="1 2">
    <name type="scientific">Eragrostis curvula</name>
    <name type="common">weeping love grass</name>
    <dbReference type="NCBI Taxonomy" id="38414"/>
    <lineage>
        <taxon>Eukaryota</taxon>
        <taxon>Viridiplantae</taxon>
        <taxon>Streptophyta</taxon>
        <taxon>Embryophyta</taxon>
        <taxon>Tracheophyta</taxon>
        <taxon>Spermatophyta</taxon>
        <taxon>Magnoliopsida</taxon>
        <taxon>Liliopsida</taxon>
        <taxon>Poales</taxon>
        <taxon>Poaceae</taxon>
        <taxon>PACMAD clade</taxon>
        <taxon>Chloridoideae</taxon>
        <taxon>Eragrostideae</taxon>
        <taxon>Eragrostidinae</taxon>
        <taxon>Eragrostis</taxon>
    </lineage>
</organism>
<dbReference type="Gramene" id="TVU27399">
    <property type="protein sequence ID" value="TVU27399"/>
    <property type="gene ID" value="EJB05_30008"/>
</dbReference>
<evidence type="ECO:0000313" key="1">
    <source>
        <dbReference type="EMBL" id="TVU27399.1"/>
    </source>
</evidence>
<name>A0A5J9UU51_9POAL</name>
<evidence type="ECO:0000313" key="2">
    <source>
        <dbReference type="Proteomes" id="UP000324897"/>
    </source>
</evidence>
<proteinExistence type="predicted"/>
<comment type="caution">
    <text evidence="1">The sequence shown here is derived from an EMBL/GenBank/DDBJ whole genome shotgun (WGS) entry which is preliminary data.</text>
</comment>